<dbReference type="PIRSF" id="PIRSF000412">
    <property type="entry name" value="SHMT"/>
    <property type="match status" value="1"/>
</dbReference>
<comment type="pathway">
    <text evidence="12">Amino-acid biosynthesis; glycine biosynthesis; glycine from L-serine: step 1/1.</text>
</comment>
<dbReference type="CDD" id="cd00378">
    <property type="entry name" value="SHMT"/>
    <property type="match status" value="1"/>
</dbReference>
<dbReference type="GO" id="GO:0032259">
    <property type="term" value="P:methylation"/>
    <property type="evidence" value="ECO:0007669"/>
    <property type="project" value="UniProtKB-KW"/>
</dbReference>
<dbReference type="InterPro" id="IPR019798">
    <property type="entry name" value="Ser_HO-MeTrfase_PLP_BS"/>
</dbReference>
<dbReference type="GO" id="GO:0004372">
    <property type="term" value="F:glycine hydroxymethyltransferase activity"/>
    <property type="evidence" value="ECO:0007669"/>
    <property type="project" value="UniProtKB-UniRule"/>
</dbReference>
<evidence type="ECO:0000256" key="10">
    <source>
        <dbReference type="ARBA" id="ARBA00022898"/>
    </source>
</evidence>
<evidence type="ECO:0000256" key="11">
    <source>
        <dbReference type="ARBA" id="ARBA00054606"/>
    </source>
</evidence>
<evidence type="ECO:0000256" key="7">
    <source>
        <dbReference type="ARBA" id="ARBA00022563"/>
    </source>
</evidence>
<dbReference type="GO" id="GO:0008168">
    <property type="term" value="F:methyltransferase activity"/>
    <property type="evidence" value="ECO:0007669"/>
    <property type="project" value="UniProtKB-KW"/>
</dbReference>
<evidence type="ECO:0000256" key="5">
    <source>
        <dbReference type="ARBA" id="ARBA00011738"/>
    </source>
</evidence>
<dbReference type="FunFam" id="3.40.640.10:FF:000001">
    <property type="entry name" value="Serine hydroxymethyltransferase"/>
    <property type="match status" value="1"/>
</dbReference>
<protein>
    <recommendedName>
        <fullName evidence="12">Serine hydroxymethyltransferase</fullName>
        <shortName evidence="12">SHMT</shortName>
        <shortName evidence="12">Serine methylase</shortName>
        <ecNumber evidence="12">2.1.2.1</ecNumber>
    </recommendedName>
</protein>
<comment type="cofactor">
    <cofactor evidence="2 12 13">
        <name>pyridoxal 5'-phosphate</name>
        <dbReference type="ChEBI" id="CHEBI:597326"/>
    </cofactor>
</comment>
<sequence>MLSDKRQPTEASHPSLFPSCPDIFARLRVFPVSHTNFDFLTQSDPTAAAIIQRELQRQRDHLELIASENFTSAAVLAAQGSVLTNKYAEGLPKKRYYGGCEFIDEAEQLAIDRVKQLFGATHANVQPHSGAQANFAVFLALLQPRDTIMGMDLSHGGHLTHGSPVNVSGKWFEVRHYGVDPDTEQLDYDQILEAARQHRPKLIICGYSAYPRTIHFDRFRQIADEVGAYLMADIAHIAGLVATGDHPSPLPHCDVVTTTTHKTLRGPRGGLILTRDPDLGKKFDKAVFPGSQGGPLEHAIIAKAVAFGEALRPDFKAYSAQVIANAQAMADQLTNRGIKIVSGGTDNHLLLLDLRSIGMTGKQADKLVSDVNITANKNTVPFDPESPFVTSGLRLGSPAMTTRGLGTSEFREIADIIADRLLHPEDDAIKQSCRQRVATLCERFPLYSHLAGPVAAMA</sequence>
<dbReference type="InterPro" id="IPR015421">
    <property type="entry name" value="PyrdxlP-dep_Trfase_major"/>
</dbReference>
<dbReference type="PROSITE" id="PS00096">
    <property type="entry name" value="SHMT"/>
    <property type="match status" value="1"/>
</dbReference>
<keyword evidence="6 12" id="KW-0963">Cytoplasm</keyword>
<dbReference type="KEGG" id="hhg:XM38_038840"/>
<comment type="subcellular location">
    <subcellularLocation>
        <location evidence="3 12">Cytoplasm</location>
    </subcellularLocation>
</comment>
<accession>A0A1Z3HRH4</accession>
<evidence type="ECO:0000256" key="13">
    <source>
        <dbReference type="PIRSR" id="PIRSR000412-50"/>
    </source>
</evidence>
<dbReference type="Gene3D" id="3.90.1150.10">
    <property type="entry name" value="Aspartate Aminotransferase, domain 1"/>
    <property type="match status" value="1"/>
</dbReference>
<dbReference type="GO" id="GO:0030170">
    <property type="term" value="F:pyridoxal phosphate binding"/>
    <property type="evidence" value="ECO:0007669"/>
    <property type="project" value="UniProtKB-UniRule"/>
</dbReference>
<dbReference type="STRING" id="1641165.XM38_03020"/>
<evidence type="ECO:0000256" key="3">
    <source>
        <dbReference type="ARBA" id="ARBA00004496"/>
    </source>
</evidence>
<comment type="function">
    <text evidence="11">Catalyzes the reversible interconversion of serine and glycine with tetrahydrofolate (THF) serving as the one-carbon carrier. This reaction serves as the major source of one-carbon groups required for the biosynthesis of purines, thymidylate, methionine, and other important biomolecules. Also exhibits THF-independent aldolase activity toward beta-hydroxyamino acids, producing glycine and aldehydes, via a retro-aldol mechanism. Thus, is able to catalyze the cleavage of L-allo-threonine.</text>
</comment>
<dbReference type="GO" id="GO:0035999">
    <property type="term" value="P:tetrahydrofolate interconversion"/>
    <property type="evidence" value="ECO:0007669"/>
    <property type="project" value="UniProtKB-UniRule"/>
</dbReference>
<keyword evidence="10 12" id="KW-0663">Pyridoxal phosphate</keyword>
<dbReference type="SUPFAM" id="SSF53383">
    <property type="entry name" value="PLP-dependent transferases"/>
    <property type="match status" value="1"/>
</dbReference>
<evidence type="ECO:0000313" key="15">
    <source>
        <dbReference type="EMBL" id="ASC72924.1"/>
    </source>
</evidence>
<evidence type="ECO:0000256" key="12">
    <source>
        <dbReference type="HAMAP-Rule" id="MF_00051"/>
    </source>
</evidence>
<dbReference type="HAMAP" id="MF_00051">
    <property type="entry name" value="SHMT"/>
    <property type="match status" value="1"/>
</dbReference>
<evidence type="ECO:0000256" key="8">
    <source>
        <dbReference type="ARBA" id="ARBA00022605"/>
    </source>
</evidence>
<evidence type="ECO:0000313" key="16">
    <source>
        <dbReference type="Proteomes" id="UP000191901"/>
    </source>
</evidence>
<dbReference type="NCBIfam" id="NF000586">
    <property type="entry name" value="PRK00011.1"/>
    <property type="match status" value="1"/>
</dbReference>
<evidence type="ECO:0000256" key="2">
    <source>
        <dbReference type="ARBA" id="ARBA00001933"/>
    </source>
</evidence>
<dbReference type="InterPro" id="IPR049943">
    <property type="entry name" value="Ser_HO-MeTrfase-like"/>
</dbReference>
<dbReference type="UniPathway" id="UPA00193"/>
<dbReference type="PANTHER" id="PTHR11680:SF35">
    <property type="entry name" value="SERINE HYDROXYMETHYLTRANSFERASE 1"/>
    <property type="match status" value="1"/>
</dbReference>
<dbReference type="Gene3D" id="3.40.640.10">
    <property type="entry name" value="Type I PLP-dependent aspartate aminotransferase-like (Major domain)"/>
    <property type="match status" value="1"/>
</dbReference>
<reference evidence="15 16" key="1">
    <citation type="journal article" date="2016" name="Biochim. Biophys. Acta">
        <title>Characterization of red-shifted phycobilisomes isolated from the chlorophyll f-containing cyanobacterium Halomicronema hongdechloris.</title>
        <authorList>
            <person name="Li Y."/>
            <person name="Lin Y."/>
            <person name="Garvey C.J."/>
            <person name="Birch D."/>
            <person name="Corkery R.W."/>
            <person name="Loughlin P.C."/>
            <person name="Scheer H."/>
            <person name="Willows R.D."/>
            <person name="Chen M."/>
        </authorList>
    </citation>
    <scope>NUCLEOTIDE SEQUENCE [LARGE SCALE GENOMIC DNA]</scope>
    <source>
        <strain evidence="15 16">C2206</strain>
    </source>
</reference>
<feature type="modified residue" description="N6-(pyridoxal phosphate)lysine" evidence="12 13">
    <location>
        <position position="262"/>
    </location>
</feature>
<comment type="catalytic activity">
    <reaction evidence="1 12">
        <text>(6R)-5,10-methylene-5,6,7,8-tetrahydrofolate + glycine + H2O = (6S)-5,6,7,8-tetrahydrofolate + L-serine</text>
        <dbReference type="Rhea" id="RHEA:15481"/>
        <dbReference type="ChEBI" id="CHEBI:15377"/>
        <dbReference type="ChEBI" id="CHEBI:15636"/>
        <dbReference type="ChEBI" id="CHEBI:33384"/>
        <dbReference type="ChEBI" id="CHEBI:57305"/>
        <dbReference type="ChEBI" id="CHEBI:57453"/>
        <dbReference type="EC" id="2.1.2.1"/>
    </reaction>
</comment>
<dbReference type="EMBL" id="CP021983">
    <property type="protein sequence ID" value="ASC72924.1"/>
    <property type="molecule type" value="Genomic_DNA"/>
</dbReference>
<feature type="domain" description="Serine hydroxymethyltransferase-like" evidence="14">
    <location>
        <begin position="40"/>
        <end position="417"/>
    </location>
</feature>
<feature type="binding site" evidence="12">
    <location>
        <position position="153"/>
    </location>
    <ligand>
        <name>(6S)-5,6,7,8-tetrahydrofolate</name>
        <dbReference type="ChEBI" id="CHEBI:57453"/>
    </ligand>
</feature>
<keyword evidence="7 12" id="KW-0554">One-carbon metabolism</keyword>
<evidence type="ECO:0000256" key="1">
    <source>
        <dbReference type="ARBA" id="ARBA00001528"/>
    </source>
</evidence>
<dbReference type="EC" id="2.1.2.1" evidence="12"/>
<comment type="pathway">
    <text evidence="12">One-carbon metabolism; tetrahydrofolate interconversion.</text>
</comment>
<feature type="binding site" evidence="12">
    <location>
        <begin position="157"/>
        <end position="159"/>
    </location>
    <ligand>
        <name>(6S)-5,6,7,8-tetrahydrofolate</name>
        <dbReference type="ChEBI" id="CHEBI:57453"/>
    </ligand>
</feature>
<feature type="binding site" evidence="12">
    <location>
        <begin position="386"/>
        <end position="388"/>
    </location>
    <ligand>
        <name>(6S)-5,6,7,8-tetrahydrofolate</name>
        <dbReference type="ChEBI" id="CHEBI:57453"/>
    </ligand>
</feature>
<organism evidence="15 16">
    <name type="scientific">Halomicronema hongdechloris C2206</name>
    <dbReference type="NCBI Taxonomy" id="1641165"/>
    <lineage>
        <taxon>Bacteria</taxon>
        <taxon>Bacillati</taxon>
        <taxon>Cyanobacteriota</taxon>
        <taxon>Cyanophyceae</taxon>
        <taxon>Nodosilineales</taxon>
        <taxon>Nodosilineaceae</taxon>
        <taxon>Halomicronema</taxon>
    </lineage>
</organism>
<evidence type="ECO:0000259" key="14">
    <source>
        <dbReference type="Pfam" id="PF00464"/>
    </source>
</evidence>
<dbReference type="AlphaFoldDB" id="A0A1Z3HRH4"/>
<dbReference type="Pfam" id="PF00464">
    <property type="entry name" value="SHMT"/>
    <property type="match status" value="1"/>
</dbReference>
<comment type="similarity">
    <text evidence="4 12">Belongs to the SHMT family.</text>
</comment>
<dbReference type="Proteomes" id="UP000191901">
    <property type="component" value="Chromosome"/>
</dbReference>
<proteinExistence type="inferred from homology"/>
<name>A0A1Z3HRH4_9CYAN</name>
<dbReference type="InterPro" id="IPR001085">
    <property type="entry name" value="Ser_HO-MeTrfase"/>
</dbReference>
<evidence type="ECO:0000256" key="4">
    <source>
        <dbReference type="ARBA" id="ARBA00006376"/>
    </source>
</evidence>
<dbReference type="PANTHER" id="PTHR11680">
    <property type="entry name" value="SERINE HYDROXYMETHYLTRANSFERASE"/>
    <property type="match status" value="1"/>
</dbReference>
<dbReference type="GO" id="GO:0019264">
    <property type="term" value="P:glycine biosynthetic process from serine"/>
    <property type="evidence" value="ECO:0007669"/>
    <property type="project" value="UniProtKB-UniRule"/>
</dbReference>
<keyword evidence="8 12" id="KW-0028">Amino-acid biosynthesis</keyword>
<gene>
    <name evidence="12 15" type="primary">glyA</name>
    <name evidence="15" type="ORF">XM38_038840</name>
</gene>
<dbReference type="InterPro" id="IPR015424">
    <property type="entry name" value="PyrdxlP-dep_Trfase"/>
</dbReference>
<dbReference type="UniPathway" id="UPA00288">
    <property type="reaction ID" value="UER01023"/>
</dbReference>
<dbReference type="FunFam" id="3.90.1150.10:FF:000003">
    <property type="entry name" value="Serine hydroxymethyltransferase"/>
    <property type="match status" value="1"/>
</dbReference>
<keyword evidence="9 12" id="KW-0808">Transferase</keyword>
<dbReference type="InterPro" id="IPR015422">
    <property type="entry name" value="PyrdxlP-dep_Trfase_small"/>
</dbReference>
<evidence type="ECO:0000256" key="9">
    <source>
        <dbReference type="ARBA" id="ARBA00022679"/>
    </source>
</evidence>
<dbReference type="GO" id="GO:0005829">
    <property type="term" value="C:cytosol"/>
    <property type="evidence" value="ECO:0007669"/>
    <property type="project" value="TreeGrafter"/>
</dbReference>
<comment type="subunit">
    <text evidence="5 12">Homodimer.</text>
</comment>
<comment type="caution">
    <text evidence="12">Lacks conserved residue(s) required for the propagation of feature annotation.</text>
</comment>
<keyword evidence="16" id="KW-1185">Reference proteome</keyword>
<dbReference type="InterPro" id="IPR039429">
    <property type="entry name" value="SHMT-like_dom"/>
</dbReference>
<feature type="site" description="Plays an important role in substrate specificity" evidence="12">
    <location>
        <position position="261"/>
    </location>
</feature>
<evidence type="ECO:0000256" key="6">
    <source>
        <dbReference type="ARBA" id="ARBA00022490"/>
    </source>
</evidence>